<dbReference type="PANTHER" id="PTHR45947:SF3">
    <property type="entry name" value="SULFOQUINOVOSYL TRANSFERASE SQD2"/>
    <property type="match status" value="1"/>
</dbReference>
<dbReference type="OrthoDB" id="9787293at2"/>
<sequence length="406" mass="46138">MNIWIVVISEPIWTDSSDERLHRCGLLAEVCRARGHDVNFFTSSFAHHKKENRVTSSTSKALQNGIDLHLLFSGSYGSNLSLGRIKHHFECGREFKKYSQSMKRPDVIFCAYPDIFLANEVLKYGLKNDIPVVVDIRDLWPDIFLHQNVGFVKRLALAPFVSSLNILARNIYKNATALTSITPSILNWAQRKGQRKIVKHDAFFSLAYPMKEKEVNTAFWEEVLGERITSKVVCFFGNLGQQFEFDDVFELSKQGDEYTFVICGSGDRLDEYQKRYASDSVIFPGWVDHDQILGLMHLSIAALAPYKNSFDFQMSIPNKIVEYIYGGVPIVTHLDGDVKQLIEKESLGFHYRQGHIAELANALAACTEDIEGVKLRAKKVYNTLFDFDKTYSELAVKLELLGNGNV</sequence>
<accession>A0A5S3WT00</accession>
<dbReference type="EMBL" id="PNCI01000008">
    <property type="protein sequence ID" value="TMP31443.1"/>
    <property type="molecule type" value="Genomic_DNA"/>
</dbReference>
<proteinExistence type="predicted"/>
<dbReference type="Pfam" id="PF13692">
    <property type="entry name" value="Glyco_trans_1_4"/>
    <property type="match status" value="1"/>
</dbReference>
<dbReference type="SUPFAM" id="SSF53756">
    <property type="entry name" value="UDP-Glycosyltransferase/glycogen phosphorylase"/>
    <property type="match status" value="1"/>
</dbReference>
<protein>
    <recommendedName>
        <fullName evidence="3">Glycosyltransferase subfamily 4-like N-terminal domain-containing protein</fullName>
    </recommendedName>
</protein>
<dbReference type="Gene3D" id="3.40.50.2000">
    <property type="entry name" value="Glycogen Phosphorylase B"/>
    <property type="match status" value="2"/>
</dbReference>
<dbReference type="Proteomes" id="UP000310249">
    <property type="component" value="Unassembled WGS sequence"/>
</dbReference>
<reference evidence="1 2" key="1">
    <citation type="submission" date="2018-01" db="EMBL/GenBank/DDBJ databases">
        <authorList>
            <person name="Paulsen S."/>
            <person name="Gram L.K."/>
        </authorList>
    </citation>
    <scope>NUCLEOTIDE SEQUENCE [LARGE SCALE GENOMIC DNA]</scope>
    <source>
        <strain evidence="1 2">S2676</strain>
    </source>
</reference>
<reference evidence="2" key="2">
    <citation type="submission" date="2019-06" db="EMBL/GenBank/DDBJ databases">
        <title>Co-occurence of chitin degradation, pigmentation and bioactivity in marine Pseudoalteromonas.</title>
        <authorList>
            <person name="Sonnenschein E.C."/>
            <person name="Bech P.K."/>
        </authorList>
    </citation>
    <scope>NUCLEOTIDE SEQUENCE [LARGE SCALE GENOMIC DNA]</scope>
    <source>
        <strain evidence="2">S2676</strain>
    </source>
</reference>
<evidence type="ECO:0000313" key="1">
    <source>
        <dbReference type="EMBL" id="TMP31443.1"/>
    </source>
</evidence>
<dbReference type="AlphaFoldDB" id="A0A5S3WT00"/>
<comment type="caution">
    <text evidence="1">The sequence shown here is derived from an EMBL/GenBank/DDBJ whole genome shotgun (WGS) entry which is preliminary data.</text>
</comment>
<dbReference type="InterPro" id="IPR050194">
    <property type="entry name" value="Glycosyltransferase_grp1"/>
</dbReference>
<gene>
    <name evidence="1" type="ORF">CWB99_04100</name>
</gene>
<dbReference type="PANTHER" id="PTHR45947">
    <property type="entry name" value="SULFOQUINOVOSYL TRANSFERASE SQD2"/>
    <property type="match status" value="1"/>
</dbReference>
<evidence type="ECO:0008006" key="3">
    <source>
        <dbReference type="Google" id="ProtNLM"/>
    </source>
</evidence>
<dbReference type="GO" id="GO:0016757">
    <property type="term" value="F:glycosyltransferase activity"/>
    <property type="evidence" value="ECO:0007669"/>
    <property type="project" value="TreeGrafter"/>
</dbReference>
<name>A0A5S3WT00_9GAMM</name>
<dbReference type="RefSeq" id="WP_138550710.1">
    <property type="nucleotide sequence ID" value="NZ_PNCH01000014.1"/>
</dbReference>
<evidence type="ECO:0000313" key="2">
    <source>
        <dbReference type="Proteomes" id="UP000310249"/>
    </source>
</evidence>
<organism evidence="1 2">
    <name type="scientific">Pseudoalteromonas rubra</name>
    <dbReference type="NCBI Taxonomy" id="43658"/>
    <lineage>
        <taxon>Bacteria</taxon>
        <taxon>Pseudomonadati</taxon>
        <taxon>Pseudomonadota</taxon>
        <taxon>Gammaproteobacteria</taxon>
        <taxon>Alteromonadales</taxon>
        <taxon>Pseudoalteromonadaceae</taxon>
        <taxon>Pseudoalteromonas</taxon>
    </lineage>
</organism>